<feature type="domain" description="Prion-inhibition and propagation HeLo" evidence="2">
    <location>
        <begin position="17"/>
        <end position="253"/>
    </location>
</feature>
<sequence>MAATTTASKEDQAAILTSVLALASLFSTCVETFGLIHPSHDSDASQKLMLVKLGIEQGRLLIFGDVVGISSPPATIATHMVPSRAGLTNPDPTQPIYFGVRDPRLDQTEIRCKIEAALNEIVDRPAHLGREEMMELYGMKPPKRFSSMPQPALDTNRLDAFREKYSLLQDLSQHTSRSARRGMSMAAQHWTVKDVTKFSRFVKSVREQVDSLVQIMDVKEKIDRAMRLDIKALGWHPDIRSSIMQQDWEKLKLINIACKEDYPEYAQATEVALKYIDAELRESSGKALRAAFRPTIVNPVEKKKHSEGGMQEKRSGILSNFSFKNWGGKKGRTGKERNESISSTLSTSEEVPRSLSEAKVPDMQSLSLEPVRSKSVSAIPDKTPALNLDTKLVTIDSNESNADTIPGSATGAVMDNQLFHADTVHSLIDRHDMYQGVGRLETKDIRAKAHELA</sequence>
<evidence type="ECO:0000259" key="2">
    <source>
        <dbReference type="Pfam" id="PF14479"/>
    </source>
</evidence>
<reference evidence="3 4" key="1">
    <citation type="journal article" date="2016" name="Nat. Commun.">
        <title>Ectomycorrhizal ecology is imprinted in the genome of the dominant symbiotic fungus Cenococcum geophilum.</title>
        <authorList>
            <consortium name="DOE Joint Genome Institute"/>
            <person name="Peter M."/>
            <person name="Kohler A."/>
            <person name="Ohm R.A."/>
            <person name="Kuo A."/>
            <person name="Krutzmann J."/>
            <person name="Morin E."/>
            <person name="Arend M."/>
            <person name="Barry K.W."/>
            <person name="Binder M."/>
            <person name="Choi C."/>
            <person name="Clum A."/>
            <person name="Copeland A."/>
            <person name="Grisel N."/>
            <person name="Haridas S."/>
            <person name="Kipfer T."/>
            <person name="LaButti K."/>
            <person name="Lindquist E."/>
            <person name="Lipzen A."/>
            <person name="Maire R."/>
            <person name="Meier B."/>
            <person name="Mihaltcheva S."/>
            <person name="Molinier V."/>
            <person name="Murat C."/>
            <person name="Poggeler S."/>
            <person name="Quandt C.A."/>
            <person name="Sperisen C."/>
            <person name="Tritt A."/>
            <person name="Tisserant E."/>
            <person name="Crous P.W."/>
            <person name="Henrissat B."/>
            <person name="Nehls U."/>
            <person name="Egli S."/>
            <person name="Spatafora J.W."/>
            <person name="Grigoriev I.V."/>
            <person name="Martin F.M."/>
        </authorList>
    </citation>
    <scope>NUCLEOTIDE SEQUENCE [LARGE SCALE GENOMIC DNA]</scope>
    <source>
        <strain evidence="3 4">CBS 459.81</strain>
    </source>
</reference>
<dbReference type="Pfam" id="PF14479">
    <property type="entry name" value="HeLo"/>
    <property type="match status" value="1"/>
</dbReference>
<evidence type="ECO:0000256" key="1">
    <source>
        <dbReference type="SAM" id="MobiDB-lite"/>
    </source>
</evidence>
<feature type="region of interest" description="Disordered" evidence="1">
    <location>
        <begin position="328"/>
        <end position="364"/>
    </location>
</feature>
<dbReference type="InterPro" id="IPR038305">
    <property type="entry name" value="HeLo_sf"/>
</dbReference>
<organism evidence="3 4">
    <name type="scientific">Lepidopterella palustris CBS 459.81</name>
    <dbReference type="NCBI Taxonomy" id="1314670"/>
    <lineage>
        <taxon>Eukaryota</taxon>
        <taxon>Fungi</taxon>
        <taxon>Dikarya</taxon>
        <taxon>Ascomycota</taxon>
        <taxon>Pezizomycotina</taxon>
        <taxon>Dothideomycetes</taxon>
        <taxon>Pleosporomycetidae</taxon>
        <taxon>Mytilinidiales</taxon>
        <taxon>Argynnaceae</taxon>
        <taxon>Lepidopterella</taxon>
    </lineage>
</organism>
<accession>A0A8E2DWT8</accession>
<dbReference type="Proteomes" id="UP000250266">
    <property type="component" value="Unassembled WGS sequence"/>
</dbReference>
<dbReference type="OrthoDB" id="20872at2759"/>
<evidence type="ECO:0000313" key="3">
    <source>
        <dbReference type="EMBL" id="OCK72986.1"/>
    </source>
</evidence>
<keyword evidence="4" id="KW-1185">Reference proteome</keyword>
<dbReference type="EMBL" id="KV746091">
    <property type="protein sequence ID" value="OCK72986.1"/>
    <property type="molecule type" value="Genomic_DNA"/>
</dbReference>
<name>A0A8E2DWT8_9PEZI</name>
<evidence type="ECO:0000313" key="4">
    <source>
        <dbReference type="Proteomes" id="UP000250266"/>
    </source>
</evidence>
<dbReference type="Gene3D" id="1.20.120.1020">
    <property type="entry name" value="Prion-inhibition and propagation, HeLo domain"/>
    <property type="match status" value="1"/>
</dbReference>
<dbReference type="InterPro" id="IPR029498">
    <property type="entry name" value="HeLo_dom"/>
</dbReference>
<proteinExistence type="predicted"/>
<gene>
    <name evidence="3" type="ORF">K432DRAFT_387611</name>
</gene>
<dbReference type="AlphaFoldDB" id="A0A8E2DWT8"/>
<protein>
    <recommendedName>
        <fullName evidence="2">Prion-inhibition and propagation HeLo domain-containing protein</fullName>
    </recommendedName>
</protein>
<feature type="compositionally biased region" description="Low complexity" evidence="1">
    <location>
        <begin position="340"/>
        <end position="349"/>
    </location>
</feature>